<evidence type="ECO:0000313" key="2">
    <source>
        <dbReference type="Proteomes" id="UP001140949"/>
    </source>
</evidence>
<protein>
    <submittedName>
        <fullName evidence="1">Uncharacterized protein</fullName>
    </submittedName>
</protein>
<dbReference type="Proteomes" id="UP001140949">
    <property type="component" value="Unassembled WGS sequence"/>
</dbReference>
<organism evidence="1 2">
    <name type="scientific">Iris pallida</name>
    <name type="common">Sweet iris</name>
    <dbReference type="NCBI Taxonomy" id="29817"/>
    <lineage>
        <taxon>Eukaryota</taxon>
        <taxon>Viridiplantae</taxon>
        <taxon>Streptophyta</taxon>
        <taxon>Embryophyta</taxon>
        <taxon>Tracheophyta</taxon>
        <taxon>Spermatophyta</taxon>
        <taxon>Magnoliopsida</taxon>
        <taxon>Liliopsida</taxon>
        <taxon>Asparagales</taxon>
        <taxon>Iridaceae</taxon>
        <taxon>Iridoideae</taxon>
        <taxon>Irideae</taxon>
        <taxon>Iris</taxon>
    </lineage>
</organism>
<dbReference type="EMBL" id="JANAVB010029620">
    <property type="protein sequence ID" value="KAJ6814496.1"/>
    <property type="molecule type" value="Genomic_DNA"/>
</dbReference>
<evidence type="ECO:0000313" key="1">
    <source>
        <dbReference type="EMBL" id="KAJ6814496.1"/>
    </source>
</evidence>
<accession>A0AAX6FDT1</accession>
<keyword evidence="2" id="KW-1185">Reference proteome</keyword>
<gene>
    <name evidence="1" type="ORF">M6B38_136840</name>
</gene>
<reference evidence="1" key="1">
    <citation type="journal article" date="2023" name="GigaByte">
        <title>Genome assembly of the bearded iris, Iris pallida Lam.</title>
        <authorList>
            <person name="Bruccoleri R.E."/>
            <person name="Oakeley E.J."/>
            <person name="Faust A.M.E."/>
            <person name="Altorfer M."/>
            <person name="Dessus-Babus S."/>
            <person name="Burckhardt D."/>
            <person name="Oertli M."/>
            <person name="Naumann U."/>
            <person name="Petersen F."/>
            <person name="Wong J."/>
        </authorList>
    </citation>
    <scope>NUCLEOTIDE SEQUENCE</scope>
    <source>
        <strain evidence="1">GSM-AAB239-AS_SAM_17_03QT</strain>
    </source>
</reference>
<name>A0AAX6FDT1_IRIPA</name>
<dbReference type="AlphaFoldDB" id="A0AAX6FDT1"/>
<comment type="caution">
    <text evidence="1">The sequence shown here is derived from an EMBL/GenBank/DDBJ whole genome shotgun (WGS) entry which is preliminary data.</text>
</comment>
<reference evidence="1" key="2">
    <citation type="submission" date="2023-04" db="EMBL/GenBank/DDBJ databases">
        <authorList>
            <person name="Bruccoleri R.E."/>
            <person name="Oakeley E.J."/>
            <person name="Faust A.-M."/>
            <person name="Dessus-Babus S."/>
            <person name="Altorfer M."/>
            <person name="Burckhardt D."/>
            <person name="Oertli M."/>
            <person name="Naumann U."/>
            <person name="Petersen F."/>
            <person name="Wong J."/>
        </authorList>
    </citation>
    <scope>NUCLEOTIDE SEQUENCE</scope>
    <source>
        <strain evidence="1">GSM-AAB239-AS_SAM_17_03QT</strain>
        <tissue evidence="1">Leaf</tissue>
    </source>
</reference>
<sequence length="77" mass="9093">MYTSRKGKYLSRRVNYPFYPPCLSWRIAVAYFTYGVPDIPLSRSHVESNISKYVDSCLIYLISHHLPCHHVYIFFSS</sequence>
<proteinExistence type="predicted"/>